<name>A0A286TAV7_BIFBI</name>
<proteinExistence type="predicted"/>
<dbReference type="Proteomes" id="UP000262177">
    <property type="component" value="Chromosome"/>
</dbReference>
<dbReference type="EMBL" id="AP018131">
    <property type="protein sequence ID" value="BBA47531.1"/>
    <property type="molecule type" value="Genomic_DNA"/>
</dbReference>
<sequence length="38" mass="4424">MVKIALCGTAFATQCDFDAFLSWYGNEQKIRNRHFPMI</sequence>
<gene>
    <name evidence="1" type="ORF">BBJK_00730</name>
</gene>
<evidence type="ECO:0000313" key="2">
    <source>
        <dbReference type="Proteomes" id="UP000262177"/>
    </source>
</evidence>
<dbReference type="AlphaFoldDB" id="A0A286TAV7"/>
<protein>
    <submittedName>
        <fullName evidence="1">Uncharacterized protein</fullName>
    </submittedName>
</protein>
<organism evidence="1 2">
    <name type="scientific">Bifidobacterium bifidum LMG 13195</name>
    <dbReference type="NCBI Taxonomy" id="1207542"/>
    <lineage>
        <taxon>Bacteria</taxon>
        <taxon>Bacillati</taxon>
        <taxon>Actinomycetota</taxon>
        <taxon>Actinomycetes</taxon>
        <taxon>Bifidobacteriales</taxon>
        <taxon>Bifidobacteriaceae</taxon>
        <taxon>Bifidobacterium</taxon>
    </lineage>
</organism>
<evidence type="ECO:0000313" key="1">
    <source>
        <dbReference type="EMBL" id="BBA47531.1"/>
    </source>
</evidence>
<reference evidence="1 2" key="1">
    <citation type="journal article" date="2017" name="Biosci. Biotechnol. Biochem.">
        <title>Identification and characterization of a sulfoglycosidase from Bifidobacterium bifidum implicated in mucin glycan utilization.</title>
        <authorList>
            <person name="Katoh T."/>
            <person name="Maeshibu T."/>
            <person name="Kikkawa K."/>
            <person name="Gotoh A."/>
            <person name="Tomabechi Y."/>
            <person name="Nakamura M."/>
            <person name="Liao W.-H."/>
            <person name="Yamaguchi M."/>
            <person name="Ashida H."/>
            <person name="Yamamoto K."/>
            <person name="Katayama T."/>
        </authorList>
    </citation>
    <scope>NUCLEOTIDE SEQUENCE [LARGE SCALE GENOMIC DNA]</scope>
    <source>
        <strain evidence="1 2">JCM 7004</strain>
    </source>
</reference>
<accession>A0A286TAV7</accession>